<accession>A0ABR2ZP75</accession>
<feature type="compositionally biased region" description="Acidic residues" evidence="1">
    <location>
        <begin position="172"/>
        <end position="190"/>
    </location>
</feature>
<evidence type="ECO:0000256" key="1">
    <source>
        <dbReference type="SAM" id="MobiDB-lite"/>
    </source>
</evidence>
<feature type="region of interest" description="Disordered" evidence="1">
    <location>
        <begin position="438"/>
        <end position="501"/>
    </location>
</feature>
<feature type="region of interest" description="Disordered" evidence="1">
    <location>
        <begin position="169"/>
        <end position="241"/>
    </location>
</feature>
<dbReference type="Proteomes" id="UP001437256">
    <property type="component" value="Unassembled WGS sequence"/>
</dbReference>
<sequence length="736" mass="81985">MALGKPKATHQFSFPPFPQAHEGTSLTPFGDFKERGIQVQLLGEDDYELDGAGKPTVALSKKHDTDKCKTDAKPRPMKPVQVAVKKADGTIGTRRKEWWEEWEDNDRYRNAVAYNPNEARSDRFHKAAGDFNRNRRWPPMITGVRAQWDQFQLFAGLLSSVPVWNKKRAEDPDVDSDEVDSELEDDDDEYTPPPPKGRATQVGKVDRSLEQESGDKLWNNKTKKRPRPHEPYGKDGKQLGRRPAIVENDDQIKDLIQNAKEEKDDKLVAFLNDPETRVKIYLSSYFRCQGLHYADRNLFIHPKLVSIFLSYILRHGVLPDKEENENIRKAKAVADLALEQLPLTSKLAKAIPDDYNRALSALFEIRKNEKLWQAEPVLRTEAADEQMEETAEEKRDTVTPDAKRVKLSPEKGDTVDGQEVKTGDDMESKAISNDVPMAEAAQQASVLSSSSQADATWGNGSGWGDSDPLSSNNGWGGTSAGDADAWGFSKDSSGAWDAPGNPEEPQWFAEIPTLFPLLGPTTLPMTHRTGIVEWSVRKVKKITPPDISPIAAKPIESTSSELDYGNPFAVESELLRKLYRVEVDPWMGWADSSQEEESVMPRIYETSRGQVVVQSGVFFDGNSKEKVGVGSRKGDDGMEVDSTGPPSHSYTTASGLKPFRAPEDSITVLMQPSGIEHLRVGMGLGGTWVQLLRNGDLDDDLGTGTLAKPKNKGKSSGQRYWYIDELMITLTSYHTV</sequence>
<comment type="caution">
    <text evidence="2">The sequence shown here is derived from an EMBL/GenBank/DDBJ whole genome shotgun (WGS) entry which is preliminary data.</text>
</comment>
<organism evidence="2 3">
    <name type="scientific">Marasmius tenuissimus</name>
    <dbReference type="NCBI Taxonomy" id="585030"/>
    <lineage>
        <taxon>Eukaryota</taxon>
        <taxon>Fungi</taxon>
        <taxon>Dikarya</taxon>
        <taxon>Basidiomycota</taxon>
        <taxon>Agaricomycotina</taxon>
        <taxon>Agaricomycetes</taxon>
        <taxon>Agaricomycetidae</taxon>
        <taxon>Agaricales</taxon>
        <taxon>Marasmiineae</taxon>
        <taxon>Marasmiaceae</taxon>
        <taxon>Marasmius</taxon>
    </lineage>
</organism>
<evidence type="ECO:0000313" key="2">
    <source>
        <dbReference type="EMBL" id="KAL0063467.1"/>
    </source>
</evidence>
<feature type="region of interest" description="Disordered" evidence="1">
    <location>
        <begin position="624"/>
        <end position="653"/>
    </location>
</feature>
<dbReference type="EMBL" id="JBBXMP010000081">
    <property type="protein sequence ID" value="KAL0063467.1"/>
    <property type="molecule type" value="Genomic_DNA"/>
</dbReference>
<name>A0ABR2ZP75_9AGAR</name>
<feature type="compositionally biased region" description="Polar residues" evidence="1">
    <location>
        <begin position="644"/>
        <end position="653"/>
    </location>
</feature>
<feature type="compositionally biased region" description="Basic and acidic residues" evidence="1">
    <location>
        <begin position="204"/>
        <end position="215"/>
    </location>
</feature>
<gene>
    <name evidence="2" type="ORF">AAF712_009671</name>
</gene>
<feature type="compositionally biased region" description="Basic and acidic residues" evidence="1">
    <location>
        <begin position="624"/>
        <end position="636"/>
    </location>
</feature>
<proteinExistence type="predicted"/>
<protein>
    <submittedName>
        <fullName evidence="2">Uncharacterized protein</fullName>
    </submittedName>
</protein>
<feature type="compositionally biased region" description="Basic and acidic residues" evidence="1">
    <location>
        <begin position="228"/>
        <end position="238"/>
    </location>
</feature>
<reference evidence="2 3" key="1">
    <citation type="submission" date="2024-05" db="EMBL/GenBank/DDBJ databases">
        <title>A draft genome resource for the thread blight pathogen Marasmius tenuissimus strain MS-2.</title>
        <authorList>
            <person name="Yulfo-Soto G.E."/>
            <person name="Baruah I.K."/>
            <person name="Amoako-Attah I."/>
            <person name="Bukari Y."/>
            <person name="Meinhardt L.W."/>
            <person name="Bailey B.A."/>
            <person name="Cohen S.P."/>
        </authorList>
    </citation>
    <scope>NUCLEOTIDE SEQUENCE [LARGE SCALE GENOMIC DNA]</scope>
    <source>
        <strain evidence="2 3">MS-2</strain>
    </source>
</reference>
<keyword evidence="3" id="KW-1185">Reference proteome</keyword>
<dbReference type="InterPro" id="IPR018606">
    <property type="entry name" value="Arb1"/>
</dbReference>
<dbReference type="Pfam" id="PF09692">
    <property type="entry name" value="Arb1"/>
    <property type="match status" value="1"/>
</dbReference>
<feature type="region of interest" description="Disordered" evidence="1">
    <location>
        <begin position="1"/>
        <end position="29"/>
    </location>
</feature>
<feature type="region of interest" description="Disordered" evidence="1">
    <location>
        <begin position="383"/>
        <end position="402"/>
    </location>
</feature>
<evidence type="ECO:0000313" key="3">
    <source>
        <dbReference type="Proteomes" id="UP001437256"/>
    </source>
</evidence>
<feature type="compositionally biased region" description="Low complexity" evidence="1">
    <location>
        <begin position="438"/>
        <end position="455"/>
    </location>
</feature>
<feature type="compositionally biased region" description="Basic and acidic residues" evidence="1">
    <location>
        <begin position="392"/>
        <end position="402"/>
    </location>
</feature>